<dbReference type="InterPro" id="IPR003738">
    <property type="entry name" value="SRAP"/>
</dbReference>
<keyword evidence="4 8" id="KW-0378">Hydrolase</keyword>
<evidence type="ECO:0000256" key="7">
    <source>
        <dbReference type="ARBA" id="ARBA00023239"/>
    </source>
</evidence>
<proteinExistence type="inferred from homology"/>
<dbReference type="GO" id="GO:0106300">
    <property type="term" value="P:protein-DNA covalent cross-linking repair"/>
    <property type="evidence" value="ECO:0007669"/>
    <property type="project" value="InterPro"/>
</dbReference>
<evidence type="ECO:0000313" key="9">
    <source>
        <dbReference type="EMBL" id="HHE07952.1"/>
    </source>
</evidence>
<evidence type="ECO:0000256" key="8">
    <source>
        <dbReference type="RuleBase" id="RU364100"/>
    </source>
</evidence>
<dbReference type="PANTHER" id="PTHR13604">
    <property type="entry name" value="DC12-RELATED"/>
    <property type="match status" value="1"/>
</dbReference>
<dbReference type="SUPFAM" id="SSF143081">
    <property type="entry name" value="BB1717-like"/>
    <property type="match status" value="1"/>
</dbReference>
<dbReference type="GO" id="GO:0016829">
    <property type="term" value="F:lyase activity"/>
    <property type="evidence" value="ECO:0007669"/>
    <property type="project" value="UniProtKB-KW"/>
</dbReference>
<evidence type="ECO:0000256" key="5">
    <source>
        <dbReference type="ARBA" id="ARBA00023124"/>
    </source>
</evidence>
<dbReference type="Pfam" id="PF02586">
    <property type="entry name" value="SRAP"/>
    <property type="match status" value="1"/>
</dbReference>
<comment type="caution">
    <text evidence="9">The sequence shown here is derived from an EMBL/GenBank/DDBJ whole genome shotgun (WGS) entry which is preliminary data.</text>
</comment>
<comment type="similarity">
    <text evidence="1 8">Belongs to the SOS response-associated peptidase family.</text>
</comment>
<dbReference type="GO" id="GO:0003697">
    <property type="term" value="F:single-stranded DNA binding"/>
    <property type="evidence" value="ECO:0007669"/>
    <property type="project" value="InterPro"/>
</dbReference>
<organism evidence="9">
    <name type="scientific">Chlorobaculum parvum</name>
    <dbReference type="NCBI Taxonomy" id="274539"/>
    <lineage>
        <taxon>Bacteria</taxon>
        <taxon>Pseudomonadati</taxon>
        <taxon>Chlorobiota</taxon>
        <taxon>Chlorobiia</taxon>
        <taxon>Chlorobiales</taxon>
        <taxon>Chlorobiaceae</taxon>
        <taxon>Chlorobaculum</taxon>
    </lineage>
</organism>
<dbReference type="AlphaFoldDB" id="A0A7C5HAB6"/>
<evidence type="ECO:0000256" key="6">
    <source>
        <dbReference type="ARBA" id="ARBA00023125"/>
    </source>
</evidence>
<keyword evidence="5" id="KW-0190">Covalent protein-DNA linkage</keyword>
<dbReference type="GO" id="GO:0006508">
    <property type="term" value="P:proteolysis"/>
    <property type="evidence" value="ECO:0007669"/>
    <property type="project" value="UniProtKB-KW"/>
</dbReference>
<dbReference type="InterPro" id="IPR036590">
    <property type="entry name" value="SRAP-like"/>
</dbReference>
<gene>
    <name evidence="9" type="ORF">ENL01_03525</name>
</gene>
<dbReference type="PANTHER" id="PTHR13604:SF0">
    <property type="entry name" value="ABASIC SITE PROCESSING PROTEIN HMCES"/>
    <property type="match status" value="1"/>
</dbReference>
<evidence type="ECO:0000256" key="4">
    <source>
        <dbReference type="ARBA" id="ARBA00022801"/>
    </source>
</evidence>
<accession>A0A7C5HAB6</accession>
<name>A0A7C5HAB6_9CHLB</name>
<evidence type="ECO:0000256" key="3">
    <source>
        <dbReference type="ARBA" id="ARBA00022763"/>
    </source>
</evidence>
<keyword evidence="7" id="KW-0456">Lyase</keyword>
<reference evidence="9" key="1">
    <citation type="journal article" date="2020" name="mSystems">
        <title>Genome- and Community-Level Interaction Insights into Carbon Utilization and Element Cycling Functions of Hydrothermarchaeota in Hydrothermal Sediment.</title>
        <authorList>
            <person name="Zhou Z."/>
            <person name="Liu Y."/>
            <person name="Xu W."/>
            <person name="Pan J."/>
            <person name="Luo Z.H."/>
            <person name="Li M."/>
        </authorList>
    </citation>
    <scope>NUCLEOTIDE SEQUENCE [LARGE SCALE GENOMIC DNA]</scope>
    <source>
        <strain evidence="9">HyVt-628</strain>
    </source>
</reference>
<sequence length="229" mass="26484">MCGRFGFFELKYFLDKLRQLEIRFEETPDFQFNASYNVAPETDIVALLGDHGSATLSLAHWGLIPHWVKELPKVRPINARAESLAVKPYFRHMLNRHHCLIPANGFYEWRRTGGPRKQPYFIELNDGSPMAFAGLWDVWQPMDRQATPVTSCTIITTDANKEMASIHDRMPVMLEPRHWKQWLEAGSPDALKLLVPIDDGKLHIYPVSTQVNNPRYVRHDCIQEIETES</sequence>
<keyword evidence="6" id="KW-0238">DNA-binding</keyword>
<evidence type="ECO:0000256" key="2">
    <source>
        <dbReference type="ARBA" id="ARBA00022670"/>
    </source>
</evidence>
<evidence type="ECO:0000256" key="1">
    <source>
        <dbReference type="ARBA" id="ARBA00008136"/>
    </source>
</evidence>
<protein>
    <recommendedName>
        <fullName evidence="8">Abasic site processing protein</fullName>
        <ecNumber evidence="8">3.4.-.-</ecNumber>
    </recommendedName>
</protein>
<dbReference type="Gene3D" id="3.90.1680.10">
    <property type="entry name" value="SOS response associated peptidase-like"/>
    <property type="match status" value="1"/>
</dbReference>
<keyword evidence="2 8" id="KW-0645">Protease</keyword>
<dbReference type="GO" id="GO:0008233">
    <property type="term" value="F:peptidase activity"/>
    <property type="evidence" value="ECO:0007669"/>
    <property type="project" value="UniProtKB-KW"/>
</dbReference>
<dbReference type="EMBL" id="DRSK01000200">
    <property type="protein sequence ID" value="HHE07952.1"/>
    <property type="molecule type" value="Genomic_DNA"/>
</dbReference>
<keyword evidence="3" id="KW-0227">DNA damage</keyword>
<dbReference type="EC" id="3.4.-.-" evidence="8"/>
<dbReference type="Proteomes" id="UP000886059">
    <property type="component" value="Unassembled WGS sequence"/>
</dbReference>